<dbReference type="EC" id="5.6.2.4" evidence="9"/>
<dbReference type="Proteomes" id="UP000019265">
    <property type="component" value="Chromosome"/>
</dbReference>
<dbReference type="Gene3D" id="1.10.486.10">
    <property type="entry name" value="PCRA, domain 4"/>
    <property type="match status" value="1"/>
</dbReference>
<dbReference type="GO" id="GO:0043138">
    <property type="term" value="F:3'-5' DNA helicase activity"/>
    <property type="evidence" value="ECO:0007669"/>
    <property type="project" value="UniProtKB-EC"/>
</dbReference>
<dbReference type="KEGG" id="ssab:SSABA_v1c00920"/>
<dbReference type="InterPro" id="IPR014017">
    <property type="entry name" value="DNA_helicase_UvrD-like_C"/>
</dbReference>
<name>W6AIH2_9MOLU</name>
<evidence type="ECO:0000256" key="1">
    <source>
        <dbReference type="ARBA" id="ARBA00009922"/>
    </source>
</evidence>
<dbReference type="PATRIC" id="fig|1276257.3.peg.94"/>
<evidence type="ECO:0000256" key="9">
    <source>
        <dbReference type="ARBA" id="ARBA00034808"/>
    </source>
</evidence>
<evidence type="ECO:0000256" key="2">
    <source>
        <dbReference type="ARBA" id="ARBA00022741"/>
    </source>
</evidence>
<reference evidence="14 15" key="1">
    <citation type="journal article" date="2014" name="Genome Biol. Evol.">
        <title>Molecular evolution of the substrate utilization strategies and putative virulence factors in mosquito-associated Spiroplasma species.</title>
        <authorList>
            <person name="Chang T.H."/>
            <person name="Lo W.S."/>
            <person name="Ku C."/>
            <person name="Chen L.L."/>
            <person name="Kuo C.H."/>
        </authorList>
    </citation>
    <scope>NUCLEOTIDE SEQUENCE [LARGE SCALE GENOMIC DNA]</scope>
    <source>
        <strain evidence="14">Ar-1343</strain>
    </source>
</reference>
<dbReference type="OrthoDB" id="9810135at2"/>
<dbReference type="Pfam" id="PF00580">
    <property type="entry name" value="UvrD-helicase"/>
    <property type="match status" value="1"/>
</dbReference>
<keyword evidence="7" id="KW-0413">Isomerase</keyword>
<sequence>MSTQFIKDLNVDQLSAVTIADKPLRVIAGAGSGKTKVITSKITYLISELGIPSWKILAVTFTNKATKEMKTRVQKMMPELKSQPFISTFHALCVRILREEFLEVNLEKNFLIIDTTDQKNIINKILKNINISSDSIRKYEKIAINKISDWKNNFMSPAEVQDQANSEFDFQMAKTYERYLAELKRLNSVDFDDLILLVHKLFKTNIVIQEKWRNRFDYVLVDEFQDTNEIQFDLIKWLTLGKDNLTVVGDPDQTIYSWRGAQVGIILNFEKNYKNAKTVILKENYRSTQNILNLASDFITHNKNREAKEVFSNKSSGEKIALKEAASKAFEAKFVVEKIKELVEKENYKYSDFYILYRINAWSLDFEKALNHSKIPFQMVGGLKFRDRKVIKDILALLKLATFGDDLAALRVLGFTPKVGAVTIEKLSNIAQENNLSIYELLTTREDLVNLVSKNLGDIIAALLEGQSLINQGIGVFEFTKKMLNLTGYWDRLKFLNKDDDSLQNLQAFLDQVEIFDKDFKVDEYGEENHVLAFLQNEALDNSEIDNFTANKVTLMTIHAAKGLENKVVFIVGLNNNVFPLRSAFNSISSLEEERRALYVAITRAEERLFLSYVVGERSYISDGELSPSLFIKELNQDLYDFEKNIFYHSDGVMSSNHFDNFNASLPTAQKIDSNYKKGVLVKHVIFGDGVVTKVLERQVMVAFDNPKIGVMSISINSTALQIIKH</sequence>
<keyword evidence="3 11" id="KW-0378">Hydrolase</keyword>
<evidence type="ECO:0000259" key="13">
    <source>
        <dbReference type="PROSITE" id="PS51217"/>
    </source>
</evidence>
<dbReference type="CDD" id="cd17932">
    <property type="entry name" value="DEXQc_UvrD"/>
    <property type="match status" value="1"/>
</dbReference>
<keyword evidence="4 11" id="KW-0347">Helicase</keyword>
<dbReference type="CDD" id="cd18807">
    <property type="entry name" value="SF1_C_UvrD"/>
    <property type="match status" value="1"/>
</dbReference>
<dbReference type="HOGENOM" id="CLU_004585_5_2_14"/>
<keyword evidence="2 11" id="KW-0547">Nucleotide-binding</keyword>
<dbReference type="SUPFAM" id="SSF52540">
    <property type="entry name" value="P-loop containing nucleoside triphosphate hydrolases"/>
    <property type="match status" value="1"/>
</dbReference>
<dbReference type="PANTHER" id="PTHR11070">
    <property type="entry name" value="UVRD / RECB / PCRA DNA HELICASE FAMILY MEMBER"/>
    <property type="match status" value="1"/>
</dbReference>
<evidence type="ECO:0000313" key="14">
    <source>
        <dbReference type="EMBL" id="AHI53504.1"/>
    </source>
</evidence>
<evidence type="ECO:0000256" key="8">
    <source>
        <dbReference type="ARBA" id="ARBA00034617"/>
    </source>
</evidence>
<dbReference type="GO" id="GO:0003677">
    <property type="term" value="F:DNA binding"/>
    <property type="evidence" value="ECO:0007669"/>
    <property type="project" value="UniProtKB-KW"/>
</dbReference>
<feature type="binding site" evidence="11">
    <location>
        <begin position="28"/>
        <end position="35"/>
    </location>
    <ligand>
        <name>ATP</name>
        <dbReference type="ChEBI" id="CHEBI:30616"/>
    </ligand>
</feature>
<evidence type="ECO:0000256" key="4">
    <source>
        <dbReference type="ARBA" id="ARBA00022806"/>
    </source>
</evidence>
<dbReference type="AlphaFoldDB" id="W6AIH2"/>
<dbReference type="RefSeq" id="WP_025250644.1">
    <property type="nucleotide sequence ID" value="NZ_CP006934.1"/>
</dbReference>
<dbReference type="InterPro" id="IPR014016">
    <property type="entry name" value="UvrD-like_ATP-bd"/>
</dbReference>
<evidence type="ECO:0000256" key="5">
    <source>
        <dbReference type="ARBA" id="ARBA00022840"/>
    </source>
</evidence>
<evidence type="ECO:0000259" key="12">
    <source>
        <dbReference type="PROSITE" id="PS51198"/>
    </source>
</evidence>
<dbReference type="GO" id="GO:0005829">
    <property type="term" value="C:cytosol"/>
    <property type="evidence" value="ECO:0007669"/>
    <property type="project" value="TreeGrafter"/>
</dbReference>
<evidence type="ECO:0000256" key="7">
    <source>
        <dbReference type="ARBA" id="ARBA00023235"/>
    </source>
</evidence>
<proteinExistence type="inferred from homology"/>
<evidence type="ECO:0000256" key="6">
    <source>
        <dbReference type="ARBA" id="ARBA00023125"/>
    </source>
</evidence>
<dbReference type="PROSITE" id="PS51217">
    <property type="entry name" value="UVRD_HELICASE_CTER"/>
    <property type="match status" value="1"/>
</dbReference>
<evidence type="ECO:0000256" key="3">
    <source>
        <dbReference type="ARBA" id="ARBA00022801"/>
    </source>
</evidence>
<dbReference type="Pfam" id="PF13361">
    <property type="entry name" value="UvrD_C"/>
    <property type="match status" value="1"/>
</dbReference>
<evidence type="ECO:0000256" key="11">
    <source>
        <dbReference type="PROSITE-ProRule" id="PRU00560"/>
    </source>
</evidence>
<feature type="domain" description="UvrD-like helicase C-terminal" evidence="13">
    <location>
        <begin position="289"/>
        <end position="563"/>
    </location>
</feature>
<dbReference type="PANTHER" id="PTHR11070:SF2">
    <property type="entry name" value="ATP-DEPENDENT DNA HELICASE SRS2"/>
    <property type="match status" value="1"/>
</dbReference>
<feature type="domain" description="UvrD-like helicase ATP-binding" evidence="12">
    <location>
        <begin position="7"/>
        <end position="288"/>
    </location>
</feature>
<dbReference type="Gene3D" id="3.40.50.300">
    <property type="entry name" value="P-loop containing nucleotide triphosphate hydrolases"/>
    <property type="match status" value="2"/>
</dbReference>
<dbReference type="InterPro" id="IPR013986">
    <property type="entry name" value="DExx_box_DNA_helicase_dom_sf"/>
</dbReference>
<keyword evidence="5 11" id="KW-0067">ATP-binding</keyword>
<dbReference type="PROSITE" id="PS51198">
    <property type="entry name" value="UVRD_HELICASE_ATP_BIND"/>
    <property type="match status" value="1"/>
</dbReference>
<dbReference type="eggNOG" id="COG0210">
    <property type="taxonomic scope" value="Bacteria"/>
</dbReference>
<dbReference type="GO" id="GO:0005524">
    <property type="term" value="F:ATP binding"/>
    <property type="evidence" value="ECO:0007669"/>
    <property type="project" value="UniProtKB-UniRule"/>
</dbReference>
<dbReference type="Gene3D" id="1.10.10.160">
    <property type="match status" value="1"/>
</dbReference>
<dbReference type="GO" id="GO:0016887">
    <property type="term" value="F:ATP hydrolysis activity"/>
    <property type="evidence" value="ECO:0007669"/>
    <property type="project" value="RHEA"/>
</dbReference>
<keyword evidence="6" id="KW-0238">DNA-binding</keyword>
<protein>
    <recommendedName>
        <fullName evidence="9">DNA 3'-5' helicase</fullName>
        <ecNumber evidence="9">5.6.2.4</ecNumber>
    </recommendedName>
</protein>
<dbReference type="InterPro" id="IPR000212">
    <property type="entry name" value="DNA_helicase_UvrD/REP"/>
</dbReference>
<dbReference type="EMBL" id="CP006934">
    <property type="protein sequence ID" value="AHI53504.1"/>
    <property type="molecule type" value="Genomic_DNA"/>
</dbReference>
<dbReference type="GO" id="GO:0033202">
    <property type="term" value="C:DNA helicase complex"/>
    <property type="evidence" value="ECO:0007669"/>
    <property type="project" value="TreeGrafter"/>
</dbReference>
<comment type="catalytic activity">
    <reaction evidence="10">
        <text>ATP + H2O = ADP + phosphate + H(+)</text>
        <dbReference type="Rhea" id="RHEA:13065"/>
        <dbReference type="ChEBI" id="CHEBI:15377"/>
        <dbReference type="ChEBI" id="CHEBI:15378"/>
        <dbReference type="ChEBI" id="CHEBI:30616"/>
        <dbReference type="ChEBI" id="CHEBI:43474"/>
        <dbReference type="ChEBI" id="CHEBI:456216"/>
        <dbReference type="EC" id="5.6.2.4"/>
    </reaction>
</comment>
<dbReference type="STRING" id="1276257.SSABA_v1c00920"/>
<comment type="similarity">
    <text evidence="1">Belongs to the helicase family. UvrD subfamily.</text>
</comment>
<evidence type="ECO:0000313" key="15">
    <source>
        <dbReference type="Proteomes" id="UP000019265"/>
    </source>
</evidence>
<evidence type="ECO:0000256" key="10">
    <source>
        <dbReference type="ARBA" id="ARBA00048988"/>
    </source>
</evidence>
<dbReference type="GO" id="GO:0000725">
    <property type="term" value="P:recombinational repair"/>
    <property type="evidence" value="ECO:0007669"/>
    <property type="project" value="TreeGrafter"/>
</dbReference>
<dbReference type="InterPro" id="IPR027417">
    <property type="entry name" value="P-loop_NTPase"/>
</dbReference>
<organism evidence="14 15">
    <name type="scientific">Spiroplasma sabaudiense Ar-1343</name>
    <dbReference type="NCBI Taxonomy" id="1276257"/>
    <lineage>
        <taxon>Bacteria</taxon>
        <taxon>Bacillati</taxon>
        <taxon>Mycoplasmatota</taxon>
        <taxon>Mollicutes</taxon>
        <taxon>Entomoplasmatales</taxon>
        <taxon>Spiroplasmataceae</taxon>
        <taxon>Spiroplasma</taxon>
    </lineage>
</organism>
<comment type="catalytic activity">
    <reaction evidence="8">
        <text>Couples ATP hydrolysis with the unwinding of duplex DNA by translocating in the 3'-5' direction.</text>
        <dbReference type="EC" id="5.6.2.4"/>
    </reaction>
</comment>
<accession>W6AIH2</accession>
<keyword evidence="15" id="KW-1185">Reference proteome</keyword>
<gene>
    <name evidence="14" type="primary">pcrA</name>
    <name evidence="14" type="ORF">SSABA_v1c00920</name>
</gene>